<name>A0A4Z0WJ62_9GAMM</name>
<feature type="transmembrane region" description="Helical" evidence="1">
    <location>
        <begin position="76"/>
        <end position="98"/>
    </location>
</feature>
<dbReference type="RefSeq" id="WP_135481276.1">
    <property type="nucleotide sequence ID" value="NZ_SRMF01000001.1"/>
</dbReference>
<feature type="transmembrane region" description="Helical" evidence="1">
    <location>
        <begin position="47"/>
        <end position="69"/>
    </location>
</feature>
<proteinExistence type="predicted"/>
<keyword evidence="1" id="KW-1133">Transmembrane helix</keyword>
<keyword evidence="1" id="KW-0472">Membrane</keyword>
<dbReference type="EMBL" id="SRMF01000001">
    <property type="protein sequence ID" value="TGG95533.1"/>
    <property type="molecule type" value="Genomic_DNA"/>
</dbReference>
<dbReference type="AlphaFoldDB" id="A0A4Z0WJ62"/>
<dbReference type="OrthoDB" id="8116201at2"/>
<gene>
    <name evidence="2" type="ORF">E4656_03705</name>
</gene>
<comment type="caution">
    <text evidence="2">The sequence shown here is derived from an EMBL/GenBank/DDBJ whole genome shotgun (WGS) entry which is preliminary data.</text>
</comment>
<accession>A0A4Z0WJ62</accession>
<evidence type="ECO:0000313" key="2">
    <source>
        <dbReference type="EMBL" id="TGG95533.1"/>
    </source>
</evidence>
<organism evidence="2 3">
    <name type="scientific">Natronospirillum operosum</name>
    <dbReference type="NCBI Taxonomy" id="2759953"/>
    <lineage>
        <taxon>Bacteria</taxon>
        <taxon>Pseudomonadati</taxon>
        <taxon>Pseudomonadota</taxon>
        <taxon>Gammaproteobacteria</taxon>
        <taxon>Oceanospirillales</taxon>
        <taxon>Natronospirillaceae</taxon>
        <taxon>Natronospirillum</taxon>
    </lineage>
</organism>
<keyword evidence="1" id="KW-0812">Transmembrane</keyword>
<evidence type="ECO:0000313" key="3">
    <source>
        <dbReference type="Proteomes" id="UP000297475"/>
    </source>
</evidence>
<sequence length="111" mass="12956">MSSLNMPSRQSVIRIALALAGLGFLLQIIHASLQVGLFEQGPLIMELIWGRVTLVDLYLGFFVALILLWFLEPRRLYVVVFGLIFLFMGNWLLCWYLAWRWPHLRFQSSRS</sequence>
<keyword evidence="3" id="KW-1185">Reference proteome</keyword>
<dbReference type="Proteomes" id="UP000297475">
    <property type="component" value="Unassembled WGS sequence"/>
</dbReference>
<protein>
    <recommendedName>
        <fullName evidence="4">DUF1475 domain-containing protein</fullName>
    </recommendedName>
</protein>
<evidence type="ECO:0008006" key="4">
    <source>
        <dbReference type="Google" id="ProtNLM"/>
    </source>
</evidence>
<reference evidence="2 3" key="1">
    <citation type="submission" date="2019-04" db="EMBL/GenBank/DDBJ databases">
        <title>Natronospirillum operosus gen. nov., sp. nov., a haloalkaliphilic satellite isolated from decaying biomass of laboratory culture of cyanobacterium Geitlerinema sp. and proposal of Natronospirillaceae fam. nov. and Saccharospirillaceae fam. nov.</title>
        <authorList>
            <person name="Kevbrin V."/>
            <person name="Boltyanskaya Y."/>
            <person name="Koziaeva V."/>
            <person name="Grouzdev D.S."/>
            <person name="Park M."/>
            <person name="Cho J."/>
        </authorList>
    </citation>
    <scope>NUCLEOTIDE SEQUENCE [LARGE SCALE GENOMIC DNA]</scope>
    <source>
        <strain evidence="2 3">G-116</strain>
    </source>
</reference>
<evidence type="ECO:0000256" key="1">
    <source>
        <dbReference type="SAM" id="Phobius"/>
    </source>
</evidence>